<dbReference type="InterPro" id="IPR018200">
    <property type="entry name" value="USP_CS"/>
</dbReference>
<dbReference type="EMBL" id="JAUUTY010000003">
    <property type="protein sequence ID" value="KAK1666933.1"/>
    <property type="molecule type" value="Genomic_DNA"/>
</dbReference>
<dbReference type="InterPro" id="IPR001394">
    <property type="entry name" value="Peptidase_C19_UCH"/>
</dbReference>
<dbReference type="SUPFAM" id="SSF54001">
    <property type="entry name" value="Cysteine proteinases"/>
    <property type="match status" value="1"/>
</dbReference>
<dbReference type="FunFam" id="3.90.70.10:FF:000116">
    <property type="entry name" value="Ubiquitin carboxyl-terminal hydrolase 20"/>
    <property type="match status" value="1"/>
</dbReference>
<evidence type="ECO:0000256" key="2">
    <source>
        <dbReference type="ARBA" id="ARBA00022670"/>
    </source>
</evidence>
<dbReference type="PROSITE" id="PS50235">
    <property type="entry name" value="USP_3"/>
    <property type="match status" value="1"/>
</dbReference>
<feature type="compositionally biased region" description="Basic and acidic residues" evidence="7">
    <location>
        <begin position="686"/>
        <end position="699"/>
    </location>
</feature>
<dbReference type="CDD" id="cd21793">
    <property type="entry name" value="Rad21_Rec8_M_AtSYN1-like"/>
    <property type="match status" value="1"/>
</dbReference>
<dbReference type="AlphaFoldDB" id="A0AAD8T0P0"/>
<accession>A0AAD8T0P0</accession>
<dbReference type="GO" id="GO:0016579">
    <property type="term" value="P:protein deubiquitination"/>
    <property type="evidence" value="ECO:0007669"/>
    <property type="project" value="InterPro"/>
</dbReference>
<dbReference type="Gene3D" id="3.30.420.10">
    <property type="entry name" value="Ribonuclease H-like superfamily/Ribonuclease H"/>
    <property type="match status" value="1"/>
</dbReference>
<dbReference type="PANTHER" id="PTHR47169:SF2">
    <property type="entry name" value="OS01G0541250 PROTEIN"/>
    <property type="match status" value="1"/>
</dbReference>
<evidence type="ECO:0000259" key="8">
    <source>
        <dbReference type="PROSITE" id="PS50235"/>
    </source>
</evidence>
<dbReference type="PROSITE" id="PS00973">
    <property type="entry name" value="USP_2"/>
    <property type="match status" value="1"/>
</dbReference>
<evidence type="ECO:0000256" key="5">
    <source>
        <dbReference type="ARBA" id="ARBA00022807"/>
    </source>
</evidence>
<feature type="compositionally biased region" description="Basic and acidic residues" evidence="7">
    <location>
        <begin position="182"/>
        <end position="240"/>
    </location>
</feature>
<dbReference type="InterPro" id="IPR028889">
    <property type="entry name" value="USP"/>
</dbReference>
<dbReference type="Pfam" id="PF00443">
    <property type="entry name" value="UCH"/>
    <property type="match status" value="1"/>
</dbReference>
<dbReference type="GO" id="GO:0003676">
    <property type="term" value="F:nucleic acid binding"/>
    <property type="evidence" value="ECO:0007669"/>
    <property type="project" value="InterPro"/>
</dbReference>
<feature type="region of interest" description="Disordered" evidence="7">
    <location>
        <begin position="178"/>
        <end position="240"/>
    </location>
</feature>
<gene>
    <name evidence="9" type="ORF">QYE76_055092</name>
</gene>
<dbReference type="InterPro" id="IPR038765">
    <property type="entry name" value="Papain-like_cys_pep_sf"/>
</dbReference>
<dbReference type="PANTHER" id="PTHR47169">
    <property type="entry name" value="OS01G0541250 PROTEIN"/>
    <property type="match status" value="1"/>
</dbReference>
<evidence type="ECO:0000256" key="1">
    <source>
        <dbReference type="ARBA" id="ARBA00009085"/>
    </source>
</evidence>
<evidence type="ECO:0000256" key="6">
    <source>
        <dbReference type="ARBA" id="ARBA00037450"/>
    </source>
</evidence>
<comment type="similarity">
    <text evidence="1">Belongs to the peptidase C19 family.</text>
</comment>
<dbReference type="PROSITE" id="PS00972">
    <property type="entry name" value="USP_1"/>
    <property type="match status" value="1"/>
</dbReference>
<sequence length="1077" mass="123970">MIWSTAMEYCLKAHFLIHIITAICSKDKAMDKRTRGVQYNKRKRINKKMRFQYEDPIVLYNDYMQEQINGDTLYNLISKRKKVPLSAKDVWRYNRMRREDIFSKPLIHMRQRFPQTRAIDKTNEDQDGVLDLNLSPPHQMQEQRRCLDRVIDLNLSPPHQMQERERYLDGVIDLNFSPPHQMQEHERGKDDVPDVPDEMRLEHERGKPDAPDEMRLEHERGKDDVPDAPDEMRPEHERGKELRNEERFAAYFALEVIRRRDGGFQTGDKQLIADMLNTSIRTIERVWNIAQEQITKGQRVDVSNKKKGRVGRKRIDLGLSRVPTIPLNKRRTIRSLAKALGVNRSTLYCRFQWGELNRHTNTLKPAMTEANKIQRMQFCVDMLSENSLLSPEPAFKVMDDRVHIDEKWFILTRERNTYYLHPKEPKPLRTVKNKNQIGKVMFLTAVARPRYGAGGVVTFDGKIGTWAFVKETPAAKRSKNREKGTLEVKAVKVTRDVMRDYLCQLVVPAIQDKWPDEDVGRTIYIQQDNAKPHVLPNDEGFRQAVAQTDLDIRLMQQPPNSPDLNVLDLCFFRSLQSLTDTLAPSNIRELIEGVEEEYNKYKADKLSRSFLTLQSCMIGVMEKGGGIDYEIRHLYKDRLQAERRLGISLTIKADLLVKTRDLIRAAEVQTKQHSLPIPKIKQQSSNEKENKKRSAHSGEPHLVGAGLQNMGNTCFLNATLQCITHTVPLFQKLRCTDHYTPCSYDEDGFCSFCALKEHIEESIQRSASVLMLTRFKDNLSKLNPGFIPGQQQDAHEFLRCLLESLHKCTLDNTCDEESIVKQVFGGRLKSQLTCHDCGHCSEISEPFLDLSLEIDQVDNLVSALESFTKVERIGGAENKLTCDSCNAQVCKYKRFVIDEAPDVIAFQLKRFTTLDGSIEKIAKHVAYPSELDLKPFHSDPDMEDLKYDLYGLVEHSGSPNFGHYVCTIRSSPSSWHLMNDSLVDSITETRALHQEAYMVFYVRQGLFPWFSSLLEHTVLMPVTEHQTKVKKTKTASATKSFKSVSLGQNAPQLMKGETSARRNCLLKSLDSHNVMIC</sequence>
<keyword evidence="5" id="KW-0788">Thiol protease</keyword>
<keyword evidence="4" id="KW-0378">Hydrolase</keyword>
<name>A0AAD8T0P0_LOLMU</name>
<dbReference type="Proteomes" id="UP001231189">
    <property type="component" value="Unassembled WGS sequence"/>
</dbReference>
<dbReference type="GO" id="GO:0004843">
    <property type="term" value="F:cysteine-type deubiquitinase activity"/>
    <property type="evidence" value="ECO:0007669"/>
    <property type="project" value="InterPro"/>
</dbReference>
<evidence type="ECO:0000256" key="4">
    <source>
        <dbReference type="ARBA" id="ARBA00022801"/>
    </source>
</evidence>
<reference evidence="9" key="1">
    <citation type="submission" date="2023-07" db="EMBL/GenBank/DDBJ databases">
        <title>A chromosome-level genome assembly of Lolium multiflorum.</title>
        <authorList>
            <person name="Chen Y."/>
            <person name="Copetti D."/>
            <person name="Kolliker R."/>
            <person name="Studer B."/>
        </authorList>
    </citation>
    <scope>NUCLEOTIDE SEQUENCE</scope>
    <source>
        <strain evidence="9">02402/16</strain>
        <tissue evidence="9">Leaf</tissue>
    </source>
</reference>
<keyword evidence="10" id="KW-1185">Reference proteome</keyword>
<evidence type="ECO:0000313" key="9">
    <source>
        <dbReference type="EMBL" id="KAK1666933.1"/>
    </source>
</evidence>
<evidence type="ECO:0000313" key="10">
    <source>
        <dbReference type="Proteomes" id="UP001231189"/>
    </source>
</evidence>
<proteinExistence type="inferred from homology"/>
<dbReference type="Gene3D" id="3.90.70.10">
    <property type="entry name" value="Cysteine proteinases"/>
    <property type="match status" value="1"/>
</dbReference>
<dbReference type="GO" id="GO:0006508">
    <property type="term" value="P:proteolysis"/>
    <property type="evidence" value="ECO:0007669"/>
    <property type="project" value="UniProtKB-KW"/>
</dbReference>
<protein>
    <recommendedName>
        <fullName evidence="8">USP domain-containing protein</fullName>
    </recommendedName>
</protein>
<organism evidence="9 10">
    <name type="scientific">Lolium multiflorum</name>
    <name type="common">Italian ryegrass</name>
    <name type="synonym">Lolium perenne subsp. multiflorum</name>
    <dbReference type="NCBI Taxonomy" id="4521"/>
    <lineage>
        <taxon>Eukaryota</taxon>
        <taxon>Viridiplantae</taxon>
        <taxon>Streptophyta</taxon>
        <taxon>Embryophyta</taxon>
        <taxon>Tracheophyta</taxon>
        <taxon>Spermatophyta</taxon>
        <taxon>Magnoliopsida</taxon>
        <taxon>Liliopsida</taxon>
        <taxon>Poales</taxon>
        <taxon>Poaceae</taxon>
        <taxon>BOP clade</taxon>
        <taxon>Pooideae</taxon>
        <taxon>Poodae</taxon>
        <taxon>Poeae</taxon>
        <taxon>Poeae Chloroplast Group 2 (Poeae type)</taxon>
        <taxon>Loliodinae</taxon>
        <taxon>Loliinae</taxon>
        <taxon>Lolium</taxon>
    </lineage>
</organism>
<evidence type="ECO:0000256" key="3">
    <source>
        <dbReference type="ARBA" id="ARBA00022786"/>
    </source>
</evidence>
<dbReference type="InterPro" id="IPR036397">
    <property type="entry name" value="RNaseH_sf"/>
</dbReference>
<evidence type="ECO:0000256" key="7">
    <source>
        <dbReference type="SAM" id="MobiDB-lite"/>
    </source>
</evidence>
<feature type="region of interest" description="Disordered" evidence="7">
    <location>
        <begin position="674"/>
        <end position="702"/>
    </location>
</feature>
<feature type="domain" description="USP" evidence="8">
    <location>
        <begin position="705"/>
        <end position="1004"/>
    </location>
</feature>
<keyword evidence="3" id="KW-0833">Ubl conjugation pathway</keyword>
<comment type="caution">
    <text evidence="9">The sequence shown here is derived from an EMBL/GenBank/DDBJ whole genome shotgun (WGS) entry which is preliminary data.</text>
</comment>
<comment type="function">
    <text evidence="6">Recognizes and hydrolyzes the peptide bond at the C-terminal Gly of ubiquitin. Involved in the processing of poly-ubiquitin precursors as well as that of ubiquitinated proteins.</text>
</comment>
<keyword evidence="2" id="KW-0645">Protease</keyword>